<dbReference type="AlphaFoldDB" id="A0AAV7TXN6"/>
<evidence type="ECO:0000313" key="3">
    <source>
        <dbReference type="Proteomes" id="UP001066276"/>
    </source>
</evidence>
<dbReference type="Proteomes" id="UP001066276">
    <property type="component" value="Chromosome 3_2"/>
</dbReference>
<accession>A0AAV7TXN6</accession>
<sequence>MMKMNNGLSAGGGLGEEDAGEDATGERERKREPPRRPANEGPKNSSVKDTATRKEVPEGRELRHVPGGTWLNQTHRYFRYSYFRSTWKTHGDYPRLSRGTLRKKKTM</sequence>
<feature type="region of interest" description="Disordered" evidence="1">
    <location>
        <begin position="1"/>
        <end position="68"/>
    </location>
</feature>
<feature type="compositionally biased region" description="Basic and acidic residues" evidence="1">
    <location>
        <begin position="24"/>
        <end position="38"/>
    </location>
</feature>
<feature type="compositionally biased region" description="Basic and acidic residues" evidence="1">
    <location>
        <begin position="50"/>
        <end position="64"/>
    </location>
</feature>
<protein>
    <submittedName>
        <fullName evidence="2">Uncharacterized protein</fullName>
    </submittedName>
</protein>
<organism evidence="2 3">
    <name type="scientific">Pleurodeles waltl</name>
    <name type="common">Iberian ribbed newt</name>
    <dbReference type="NCBI Taxonomy" id="8319"/>
    <lineage>
        <taxon>Eukaryota</taxon>
        <taxon>Metazoa</taxon>
        <taxon>Chordata</taxon>
        <taxon>Craniata</taxon>
        <taxon>Vertebrata</taxon>
        <taxon>Euteleostomi</taxon>
        <taxon>Amphibia</taxon>
        <taxon>Batrachia</taxon>
        <taxon>Caudata</taxon>
        <taxon>Salamandroidea</taxon>
        <taxon>Salamandridae</taxon>
        <taxon>Pleurodelinae</taxon>
        <taxon>Pleurodeles</taxon>
    </lineage>
</organism>
<comment type="caution">
    <text evidence="2">The sequence shown here is derived from an EMBL/GenBank/DDBJ whole genome shotgun (WGS) entry which is preliminary data.</text>
</comment>
<proteinExistence type="predicted"/>
<gene>
    <name evidence="2" type="ORF">NDU88_005619</name>
</gene>
<evidence type="ECO:0000256" key="1">
    <source>
        <dbReference type="SAM" id="MobiDB-lite"/>
    </source>
</evidence>
<evidence type="ECO:0000313" key="2">
    <source>
        <dbReference type="EMBL" id="KAJ1180398.1"/>
    </source>
</evidence>
<dbReference type="EMBL" id="JANPWB010000006">
    <property type="protein sequence ID" value="KAJ1180398.1"/>
    <property type="molecule type" value="Genomic_DNA"/>
</dbReference>
<name>A0AAV7TXN6_PLEWA</name>
<reference evidence="2" key="1">
    <citation type="journal article" date="2022" name="bioRxiv">
        <title>Sequencing and chromosome-scale assembly of the giantPleurodeles waltlgenome.</title>
        <authorList>
            <person name="Brown T."/>
            <person name="Elewa A."/>
            <person name="Iarovenko S."/>
            <person name="Subramanian E."/>
            <person name="Araus A.J."/>
            <person name="Petzold A."/>
            <person name="Susuki M."/>
            <person name="Suzuki K.-i.T."/>
            <person name="Hayashi T."/>
            <person name="Toyoda A."/>
            <person name="Oliveira C."/>
            <person name="Osipova E."/>
            <person name="Leigh N.D."/>
            <person name="Simon A."/>
            <person name="Yun M.H."/>
        </authorList>
    </citation>
    <scope>NUCLEOTIDE SEQUENCE</scope>
    <source>
        <strain evidence="2">20211129_DDA</strain>
        <tissue evidence="2">Liver</tissue>
    </source>
</reference>
<keyword evidence="3" id="KW-1185">Reference proteome</keyword>